<evidence type="ECO:0000313" key="2">
    <source>
        <dbReference type="Proteomes" id="UP001595776"/>
    </source>
</evidence>
<accession>A0ABV8UAI1</accession>
<protein>
    <submittedName>
        <fullName evidence="1">Uncharacterized protein</fullName>
    </submittedName>
</protein>
<evidence type="ECO:0000313" key="1">
    <source>
        <dbReference type="EMBL" id="MFC4347680.1"/>
    </source>
</evidence>
<dbReference type="EMBL" id="JBHSCR010000004">
    <property type="protein sequence ID" value="MFC4347680.1"/>
    <property type="molecule type" value="Genomic_DNA"/>
</dbReference>
<gene>
    <name evidence="1" type="ORF">ACFO5Q_07450</name>
</gene>
<reference evidence="2" key="1">
    <citation type="journal article" date="2019" name="Int. J. Syst. Evol. Microbiol.">
        <title>The Global Catalogue of Microorganisms (GCM) 10K type strain sequencing project: providing services to taxonomists for standard genome sequencing and annotation.</title>
        <authorList>
            <consortium name="The Broad Institute Genomics Platform"/>
            <consortium name="The Broad Institute Genome Sequencing Center for Infectious Disease"/>
            <person name="Wu L."/>
            <person name="Ma J."/>
        </authorList>
    </citation>
    <scope>NUCLEOTIDE SEQUENCE [LARGE SCALE GENOMIC DNA]</scope>
    <source>
        <strain evidence="2">CGMCC 1.15304</strain>
    </source>
</reference>
<proteinExistence type="predicted"/>
<comment type="caution">
    <text evidence="1">The sequence shown here is derived from an EMBL/GenBank/DDBJ whole genome shotgun (WGS) entry which is preliminary data.</text>
</comment>
<name>A0ABV8UAI1_9PROT</name>
<dbReference type="Proteomes" id="UP001595776">
    <property type="component" value="Unassembled WGS sequence"/>
</dbReference>
<sequence length="60" mass="7010">MCFFLLYVAWLQQLGRDTALGGEKLLPQGACWRKKMKETIAIPQAERQKKQRLSVLPQRH</sequence>
<keyword evidence="2" id="KW-1185">Reference proteome</keyword>
<organism evidence="1 2">
    <name type="scientific">Kordiimonas lipolytica</name>
    <dbReference type="NCBI Taxonomy" id="1662421"/>
    <lineage>
        <taxon>Bacteria</taxon>
        <taxon>Pseudomonadati</taxon>
        <taxon>Pseudomonadota</taxon>
        <taxon>Alphaproteobacteria</taxon>
        <taxon>Kordiimonadales</taxon>
        <taxon>Kordiimonadaceae</taxon>
        <taxon>Kordiimonas</taxon>
    </lineage>
</organism>
<dbReference type="RefSeq" id="WP_197421172.1">
    <property type="nucleotide sequence ID" value="NZ_JBHSCR010000004.1"/>
</dbReference>